<feature type="chain" id="PRO_5047226521" evidence="1">
    <location>
        <begin position="24"/>
        <end position="233"/>
    </location>
</feature>
<gene>
    <name evidence="2" type="ORF">ACFQ1G_01535</name>
</gene>
<name>A0ABW3IC92_9FLAO</name>
<evidence type="ECO:0000313" key="3">
    <source>
        <dbReference type="Proteomes" id="UP001597100"/>
    </source>
</evidence>
<evidence type="ECO:0000313" key="2">
    <source>
        <dbReference type="EMBL" id="MFD0975460.1"/>
    </source>
</evidence>
<reference evidence="3" key="1">
    <citation type="journal article" date="2019" name="Int. J. Syst. Evol. Microbiol.">
        <title>The Global Catalogue of Microorganisms (GCM) 10K type strain sequencing project: providing services to taxonomists for standard genome sequencing and annotation.</title>
        <authorList>
            <consortium name="The Broad Institute Genomics Platform"/>
            <consortium name="The Broad Institute Genome Sequencing Center for Infectious Disease"/>
            <person name="Wu L."/>
            <person name="Ma J."/>
        </authorList>
    </citation>
    <scope>NUCLEOTIDE SEQUENCE [LARGE SCALE GENOMIC DNA]</scope>
    <source>
        <strain evidence="3">CCUG 60898</strain>
    </source>
</reference>
<organism evidence="2 3">
    <name type="scientific">Salinimicrobium gaetbulicola</name>
    <dbReference type="NCBI Taxonomy" id="999702"/>
    <lineage>
        <taxon>Bacteria</taxon>
        <taxon>Pseudomonadati</taxon>
        <taxon>Bacteroidota</taxon>
        <taxon>Flavobacteriia</taxon>
        <taxon>Flavobacteriales</taxon>
        <taxon>Flavobacteriaceae</taxon>
        <taxon>Salinimicrobium</taxon>
    </lineage>
</organism>
<protein>
    <submittedName>
        <fullName evidence="2">DUF6048 family protein</fullName>
    </submittedName>
</protein>
<comment type="caution">
    <text evidence="2">The sequence shown here is derived from an EMBL/GenBank/DDBJ whole genome shotgun (WGS) entry which is preliminary data.</text>
</comment>
<evidence type="ECO:0000256" key="1">
    <source>
        <dbReference type="SAM" id="SignalP"/>
    </source>
</evidence>
<dbReference type="Pfam" id="PF19515">
    <property type="entry name" value="DUF6048"/>
    <property type="match status" value="1"/>
</dbReference>
<sequence length="233" mass="26947">MKQKHIFLLFISLSLLFPSVIFAQEDIPADSLEYKEKYGLRLGVDLSKPLRTLLEEEYQGFEIKGDYRLYRNYYLAGEIGNEKNTISEANVTAMAKGSYIKLGANYNAYENWKGMENLIFAGLRYGFATFSSELQEYSIYTKDNYFDPDIRTDAQEFNNLTASWIELQLGIKVEVLNNVFLGTHLQLKRRVSHTKPGNFDNLFIPGFNRTYDESTWGVGYGYSISYLIPIYKK</sequence>
<feature type="signal peptide" evidence="1">
    <location>
        <begin position="1"/>
        <end position="23"/>
    </location>
</feature>
<dbReference type="Proteomes" id="UP001597100">
    <property type="component" value="Unassembled WGS sequence"/>
</dbReference>
<dbReference type="RefSeq" id="WP_380736478.1">
    <property type="nucleotide sequence ID" value="NZ_JBHTJP010000032.1"/>
</dbReference>
<proteinExistence type="predicted"/>
<keyword evidence="1" id="KW-0732">Signal</keyword>
<accession>A0ABW3IC92</accession>
<dbReference type="InterPro" id="IPR046111">
    <property type="entry name" value="DUF6048"/>
</dbReference>
<dbReference type="EMBL" id="JBHTJP010000032">
    <property type="protein sequence ID" value="MFD0975460.1"/>
    <property type="molecule type" value="Genomic_DNA"/>
</dbReference>
<keyword evidence="3" id="KW-1185">Reference proteome</keyword>